<evidence type="ECO:0000313" key="3">
    <source>
        <dbReference type="Proteomes" id="UP000653305"/>
    </source>
</evidence>
<gene>
    <name evidence="2" type="ORF">PHJA_001999600</name>
</gene>
<accession>A0A830CCS3</accession>
<evidence type="ECO:0000313" key="2">
    <source>
        <dbReference type="EMBL" id="GFP98557.1"/>
    </source>
</evidence>
<proteinExistence type="predicted"/>
<dbReference type="EMBL" id="BMAC01000533">
    <property type="protein sequence ID" value="GFP98557.1"/>
    <property type="molecule type" value="Genomic_DNA"/>
</dbReference>
<keyword evidence="3" id="KW-1185">Reference proteome</keyword>
<dbReference type="Proteomes" id="UP000653305">
    <property type="component" value="Unassembled WGS sequence"/>
</dbReference>
<evidence type="ECO:0000256" key="1">
    <source>
        <dbReference type="SAM" id="MobiDB-lite"/>
    </source>
</evidence>
<comment type="caution">
    <text evidence="2">The sequence shown here is derived from an EMBL/GenBank/DDBJ whole genome shotgun (WGS) entry which is preliminary data.</text>
</comment>
<reference evidence="2" key="1">
    <citation type="submission" date="2020-07" db="EMBL/GenBank/DDBJ databases">
        <title>Ethylene signaling mediates host invasion by parasitic plants.</title>
        <authorList>
            <person name="Yoshida S."/>
        </authorList>
    </citation>
    <scope>NUCLEOTIDE SEQUENCE</scope>
    <source>
        <strain evidence="2">Okayama</strain>
    </source>
</reference>
<feature type="compositionally biased region" description="Polar residues" evidence="1">
    <location>
        <begin position="1"/>
        <end position="12"/>
    </location>
</feature>
<name>A0A830CCS3_9LAMI</name>
<sequence length="58" mass="6137">MKHRTYQITSLRRSPARSADHGARISPTTSGLAISPARLPALLGVSPPASRLSSRSTP</sequence>
<feature type="region of interest" description="Disordered" evidence="1">
    <location>
        <begin position="1"/>
        <end position="32"/>
    </location>
</feature>
<dbReference type="AlphaFoldDB" id="A0A830CCS3"/>
<organism evidence="2 3">
    <name type="scientific">Phtheirospermum japonicum</name>
    <dbReference type="NCBI Taxonomy" id="374723"/>
    <lineage>
        <taxon>Eukaryota</taxon>
        <taxon>Viridiplantae</taxon>
        <taxon>Streptophyta</taxon>
        <taxon>Embryophyta</taxon>
        <taxon>Tracheophyta</taxon>
        <taxon>Spermatophyta</taxon>
        <taxon>Magnoliopsida</taxon>
        <taxon>eudicotyledons</taxon>
        <taxon>Gunneridae</taxon>
        <taxon>Pentapetalae</taxon>
        <taxon>asterids</taxon>
        <taxon>lamiids</taxon>
        <taxon>Lamiales</taxon>
        <taxon>Orobanchaceae</taxon>
        <taxon>Orobanchaceae incertae sedis</taxon>
        <taxon>Phtheirospermum</taxon>
    </lineage>
</organism>
<protein>
    <submittedName>
        <fullName evidence="2">Mitochondrial import inner membrane translocase subunit tim23-1</fullName>
    </submittedName>
</protein>